<dbReference type="InterPro" id="IPR036397">
    <property type="entry name" value="RNaseH_sf"/>
</dbReference>
<evidence type="ECO:0000256" key="2">
    <source>
        <dbReference type="SAM" id="SignalP"/>
    </source>
</evidence>
<protein>
    <recommendedName>
        <fullName evidence="5">Tc1-like transposase DDE domain-containing protein</fullName>
    </recommendedName>
</protein>
<feature type="coiled-coil region" evidence="1">
    <location>
        <begin position="104"/>
        <end position="138"/>
    </location>
</feature>
<evidence type="ECO:0000313" key="3">
    <source>
        <dbReference type="EMBL" id="CDQ86209.1"/>
    </source>
</evidence>
<dbReference type="Proteomes" id="UP000193380">
    <property type="component" value="Unassembled WGS sequence"/>
</dbReference>
<keyword evidence="1" id="KW-0175">Coiled coil</keyword>
<dbReference type="PaxDb" id="8022-A0A060YA04"/>
<organism evidence="3 4">
    <name type="scientific">Oncorhynchus mykiss</name>
    <name type="common">Rainbow trout</name>
    <name type="synonym">Salmo gairdneri</name>
    <dbReference type="NCBI Taxonomy" id="8022"/>
    <lineage>
        <taxon>Eukaryota</taxon>
        <taxon>Metazoa</taxon>
        <taxon>Chordata</taxon>
        <taxon>Craniata</taxon>
        <taxon>Vertebrata</taxon>
        <taxon>Euteleostomi</taxon>
        <taxon>Actinopterygii</taxon>
        <taxon>Neopterygii</taxon>
        <taxon>Teleostei</taxon>
        <taxon>Protacanthopterygii</taxon>
        <taxon>Salmoniformes</taxon>
        <taxon>Salmonidae</taxon>
        <taxon>Salmoninae</taxon>
        <taxon>Oncorhynchus</taxon>
    </lineage>
</organism>
<dbReference type="EMBL" id="FR907175">
    <property type="protein sequence ID" value="CDQ86209.1"/>
    <property type="molecule type" value="Genomic_DNA"/>
</dbReference>
<name>A0A060YA04_ONCMY</name>
<keyword evidence="2" id="KW-0732">Signal</keyword>
<reference evidence="3" key="1">
    <citation type="journal article" date="2014" name="Nat. Commun.">
        <title>The rainbow trout genome provides novel insights into evolution after whole-genome duplication in vertebrates.</title>
        <authorList>
            <person name="Berthelot C."/>
            <person name="Brunet F."/>
            <person name="Chalopin D."/>
            <person name="Juanchich A."/>
            <person name="Bernard M."/>
            <person name="Noel B."/>
            <person name="Bento P."/>
            <person name="Da Silva C."/>
            <person name="Labadie K."/>
            <person name="Alberti A."/>
            <person name="Aury J.M."/>
            <person name="Louis A."/>
            <person name="Dehais P."/>
            <person name="Bardou P."/>
            <person name="Montfort J."/>
            <person name="Klopp C."/>
            <person name="Cabau C."/>
            <person name="Gaspin C."/>
            <person name="Thorgaard G.H."/>
            <person name="Boussaha M."/>
            <person name="Quillet E."/>
            <person name="Guyomard R."/>
            <person name="Galiana D."/>
            <person name="Bobe J."/>
            <person name="Volff J.N."/>
            <person name="Genet C."/>
            <person name="Wincker P."/>
            <person name="Jaillon O."/>
            <person name="Roest Crollius H."/>
            <person name="Guiguen Y."/>
        </authorList>
    </citation>
    <scope>NUCLEOTIDE SEQUENCE [LARGE SCALE GENOMIC DNA]</scope>
</reference>
<evidence type="ECO:0008006" key="5">
    <source>
        <dbReference type="Google" id="ProtNLM"/>
    </source>
</evidence>
<dbReference type="STRING" id="8022.A0A060YA04"/>
<dbReference type="GO" id="GO:0003676">
    <property type="term" value="F:nucleic acid binding"/>
    <property type="evidence" value="ECO:0007669"/>
    <property type="project" value="InterPro"/>
</dbReference>
<proteinExistence type="predicted"/>
<dbReference type="AlphaFoldDB" id="A0A060YA04"/>
<evidence type="ECO:0000256" key="1">
    <source>
        <dbReference type="SAM" id="Coils"/>
    </source>
</evidence>
<feature type="chain" id="PRO_5001596810" description="Tc1-like transposase DDE domain-containing protein" evidence="2">
    <location>
        <begin position="19"/>
        <end position="283"/>
    </location>
</feature>
<gene>
    <name evidence="3" type="ORF">GSONMT00028172001</name>
</gene>
<evidence type="ECO:0000313" key="4">
    <source>
        <dbReference type="Proteomes" id="UP000193380"/>
    </source>
</evidence>
<accession>A0A060YA04</accession>
<dbReference type="Gene3D" id="3.30.420.10">
    <property type="entry name" value="Ribonuclease H-like superfamily/Ribonuclease H"/>
    <property type="match status" value="1"/>
</dbReference>
<sequence>MWLLLNVCVFCLLQYGEGQDRATLWRGNDRSGHCQYTFTVPSPSETSCPPTASGGPEMEGLKTRLSLLEVLVARLTGGETRGPGLGAGSQAGLQEALTQAMGDRSLLQGEKEHLERDVEGLQRRVEEMRRETERLKSRPCYPQSPLVPPSVPLQDSGLRLAGGTGALHKIDGIMRMEIYVDILKQHLKLKLGHKWVFQMDNYPKHTSKVVAKWQQSQGIGVAITKPWPQSYRKFVVRTEKACVSKEADKPDSVTPALSGGMGQKSPNLLWEACGRLSEMFDPS</sequence>
<feature type="signal peptide" evidence="2">
    <location>
        <begin position="1"/>
        <end position="18"/>
    </location>
</feature>
<reference evidence="3" key="2">
    <citation type="submission" date="2014-03" db="EMBL/GenBank/DDBJ databases">
        <authorList>
            <person name="Genoscope - CEA"/>
        </authorList>
    </citation>
    <scope>NUCLEOTIDE SEQUENCE</scope>
</reference>